<proteinExistence type="predicted"/>
<dbReference type="EMBL" id="JBHSCN010000017">
    <property type="protein sequence ID" value="MFC4244995.1"/>
    <property type="molecule type" value="Genomic_DNA"/>
</dbReference>
<comment type="caution">
    <text evidence="1">The sequence shown here is derived from an EMBL/GenBank/DDBJ whole genome shotgun (WGS) entry which is preliminary data.</text>
</comment>
<reference evidence="2" key="1">
    <citation type="journal article" date="2019" name="Int. J. Syst. Evol. Microbiol.">
        <title>The Global Catalogue of Microorganisms (GCM) 10K type strain sequencing project: providing services to taxonomists for standard genome sequencing and annotation.</title>
        <authorList>
            <consortium name="The Broad Institute Genomics Platform"/>
            <consortium name="The Broad Institute Genome Sequencing Center for Infectious Disease"/>
            <person name="Wu L."/>
            <person name="Ma J."/>
        </authorList>
    </citation>
    <scope>NUCLEOTIDE SEQUENCE [LARGE SCALE GENOMIC DNA]</scope>
    <source>
        <strain evidence="2">CGMCC 1.10363</strain>
    </source>
</reference>
<evidence type="ECO:0000313" key="2">
    <source>
        <dbReference type="Proteomes" id="UP001595900"/>
    </source>
</evidence>
<sequence>MSRRFRAEQFTDSGWSSGTREKKARFTNALIRFIDNDCPEEAFTTALYDGLSTHGYFGFIAHYDRHGFYTAQLSTPERRARFLDSLLRACERDAHTDRPDLWSDVKHALLQHHANENTPASS</sequence>
<keyword evidence="2" id="KW-1185">Reference proteome</keyword>
<evidence type="ECO:0000313" key="1">
    <source>
        <dbReference type="EMBL" id="MFC4244995.1"/>
    </source>
</evidence>
<dbReference type="Proteomes" id="UP001595900">
    <property type="component" value="Unassembled WGS sequence"/>
</dbReference>
<name>A0ABV8Q9K8_9MICO</name>
<dbReference type="RefSeq" id="WP_390231546.1">
    <property type="nucleotide sequence ID" value="NZ_JBHSCN010000017.1"/>
</dbReference>
<protein>
    <submittedName>
        <fullName evidence="1">Uncharacterized protein</fullName>
    </submittedName>
</protein>
<organism evidence="1 2">
    <name type="scientific">Gryllotalpicola reticulitermitis</name>
    <dbReference type="NCBI Taxonomy" id="1184153"/>
    <lineage>
        <taxon>Bacteria</taxon>
        <taxon>Bacillati</taxon>
        <taxon>Actinomycetota</taxon>
        <taxon>Actinomycetes</taxon>
        <taxon>Micrococcales</taxon>
        <taxon>Microbacteriaceae</taxon>
        <taxon>Gryllotalpicola</taxon>
    </lineage>
</organism>
<gene>
    <name evidence="1" type="ORF">ACFOYW_16625</name>
</gene>
<accession>A0ABV8Q9K8</accession>